<dbReference type="InterPro" id="IPR029016">
    <property type="entry name" value="GAF-like_dom_sf"/>
</dbReference>
<name>T2IR46_CROWT</name>
<dbReference type="SUPFAM" id="SSF55781">
    <property type="entry name" value="GAF domain-like"/>
    <property type="match status" value="1"/>
</dbReference>
<dbReference type="InterPro" id="IPR003018">
    <property type="entry name" value="GAF"/>
</dbReference>
<reference evidence="2 3" key="2">
    <citation type="submission" date="2013-09" db="EMBL/GenBank/DDBJ databases">
        <title>Whole genome comparison of six Crocosphaera watsonii strains with differing phenotypes.</title>
        <authorList>
            <person name="Bench S.R."/>
            <person name="Heller P."/>
            <person name="Frank I."/>
            <person name="Arciniega M."/>
            <person name="Shilova I.N."/>
            <person name="Zehr J.P."/>
        </authorList>
    </citation>
    <scope>NUCLEOTIDE SEQUENCE [LARGE SCALE GENOMIC DNA]</scope>
    <source>
        <strain evidence="2 3">WH 0005</strain>
    </source>
</reference>
<dbReference type="PROSITE" id="PS50046">
    <property type="entry name" value="PHYTOCHROME_2"/>
    <property type="match status" value="1"/>
</dbReference>
<sequence>MIERIRQSLTLKTIFSSTTEEVRQILNCHRVAVYRFWENWGGEFIYESVGEGWTPLVGEGGRETYVGR</sequence>
<protein>
    <submittedName>
        <fullName evidence="2">PAS</fullName>
    </submittedName>
</protein>
<evidence type="ECO:0000313" key="3">
    <source>
        <dbReference type="Proteomes" id="UP000017981"/>
    </source>
</evidence>
<dbReference type="AlphaFoldDB" id="T2IR46"/>
<evidence type="ECO:0000313" key="2">
    <source>
        <dbReference type="EMBL" id="CCQ55424.1"/>
    </source>
</evidence>
<dbReference type="Pfam" id="PF01590">
    <property type="entry name" value="GAF"/>
    <property type="match status" value="1"/>
</dbReference>
<dbReference type="InterPro" id="IPR016132">
    <property type="entry name" value="Phyto_chromo_attachment"/>
</dbReference>
<feature type="domain" description="Phytochrome chromophore attachment site" evidence="1">
    <location>
        <begin position="10"/>
        <end position="68"/>
    </location>
</feature>
<organism evidence="2 3">
    <name type="scientific">Crocosphaera watsonii WH 0005</name>
    <dbReference type="NCBI Taxonomy" id="423472"/>
    <lineage>
        <taxon>Bacteria</taxon>
        <taxon>Bacillati</taxon>
        <taxon>Cyanobacteriota</taxon>
        <taxon>Cyanophyceae</taxon>
        <taxon>Oscillatoriophycideae</taxon>
        <taxon>Chroococcales</taxon>
        <taxon>Aphanothecaceae</taxon>
        <taxon>Crocosphaera</taxon>
    </lineage>
</organism>
<comment type="caution">
    <text evidence="2">The sequence shown here is derived from an EMBL/GenBank/DDBJ whole genome shotgun (WGS) entry which is preliminary data.</text>
</comment>
<dbReference type="Gene3D" id="3.30.450.40">
    <property type="match status" value="1"/>
</dbReference>
<evidence type="ECO:0000259" key="1">
    <source>
        <dbReference type="PROSITE" id="PS50046"/>
    </source>
</evidence>
<dbReference type="EMBL" id="CAQL01000386">
    <property type="protein sequence ID" value="CCQ55424.1"/>
    <property type="molecule type" value="Genomic_DNA"/>
</dbReference>
<gene>
    <name evidence="2" type="ORF">CWATWH0005_2995</name>
</gene>
<proteinExistence type="predicted"/>
<reference evidence="2 3" key="1">
    <citation type="submission" date="2013-01" db="EMBL/GenBank/DDBJ databases">
        <authorList>
            <person name="Bench S."/>
        </authorList>
    </citation>
    <scope>NUCLEOTIDE SEQUENCE [LARGE SCALE GENOMIC DNA]</scope>
    <source>
        <strain evidence="2 3">WH 0005</strain>
    </source>
</reference>
<accession>T2IR46</accession>
<dbReference type="Proteomes" id="UP000017981">
    <property type="component" value="Unassembled WGS sequence"/>
</dbReference>